<keyword evidence="3" id="KW-1185">Reference proteome</keyword>
<dbReference type="eggNOG" id="COG1082">
    <property type="taxonomic scope" value="Bacteria"/>
</dbReference>
<evidence type="ECO:0000313" key="3">
    <source>
        <dbReference type="Proteomes" id="UP000005262"/>
    </source>
</evidence>
<feature type="domain" description="Xylose isomerase-like TIM barrel" evidence="1">
    <location>
        <begin position="23"/>
        <end position="245"/>
    </location>
</feature>
<dbReference type="GO" id="GO:0016853">
    <property type="term" value="F:isomerase activity"/>
    <property type="evidence" value="ECO:0007669"/>
    <property type="project" value="UniProtKB-KW"/>
</dbReference>
<dbReference type="AlphaFoldDB" id="J7IU34"/>
<dbReference type="Proteomes" id="UP000005262">
    <property type="component" value="Chromosome"/>
</dbReference>
<dbReference type="OrthoDB" id="9801960at2"/>
<dbReference type="Gene3D" id="3.20.20.150">
    <property type="entry name" value="Divalent-metal-dependent TIM barrel enzymes"/>
    <property type="match status" value="1"/>
</dbReference>
<dbReference type="Pfam" id="PF01261">
    <property type="entry name" value="AP_endonuc_2"/>
    <property type="match status" value="1"/>
</dbReference>
<dbReference type="EMBL" id="CP003629">
    <property type="protein sequence ID" value="AFQ42633.1"/>
    <property type="molecule type" value="Genomic_DNA"/>
</dbReference>
<protein>
    <submittedName>
        <fullName evidence="2">Sugar phosphate isomerase/epimerase</fullName>
    </submittedName>
</protein>
<reference evidence="3" key="2">
    <citation type="submission" date="2012-08" db="EMBL/GenBank/DDBJ databases">
        <title>Finished genome of Desulfosporosinus meridiei DSM 13257.</title>
        <authorList>
            <person name="Huntemann M."/>
            <person name="Wei C.-L."/>
            <person name="Han J."/>
            <person name="Detter J.C."/>
            <person name="Han C."/>
            <person name="Davenport K."/>
            <person name="Daligault H."/>
            <person name="Erkkila T."/>
            <person name="Gu W."/>
            <person name="Munk A.C.C."/>
            <person name="Teshima H."/>
            <person name="Xu Y."/>
            <person name="Chain P."/>
            <person name="Tapia R."/>
            <person name="Chen A."/>
            <person name="Krypides N."/>
            <person name="Mavromatis K."/>
            <person name="Markowitz V."/>
            <person name="Szeto E."/>
            <person name="Ivanova N."/>
            <person name="Mikhailova N."/>
            <person name="Ovchinnikova G."/>
            <person name="Pagani I."/>
            <person name="Pati A."/>
            <person name="Goodwin L."/>
            <person name="Peters L."/>
            <person name="Pitluck S."/>
            <person name="Woyke T."/>
            <person name="Pester M."/>
            <person name="Spring S."/>
            <person name="Ollivier B."/>
            <person name="Rattei T."/>
            <person name="Klenk H.-P."/>
            <person name="Wagner M."/>
            <person name="Loy A."/>
        </authorList>
    </citation>
    <scope>NUCLEOTIDE SEQUENCE [LARGE SCALE GENOMIC DNA]</scope>
    <source>
        <strain evidence="3">ATCC BAA-275 / DSM 13257 / NCIMB 13706 / S10</strain>
    </source>
</reference>
<accession>J7IU34</accession>
<dbReference type="PANTHER" id="PTHR12110">
    <property type="entry name" value="HYDROXYPYRUVATE ISOMERASE"/>
    <property type="match status" value="1"/>
</dbReference>
<dbReference type="SUPFAM" id="SSF51658">
    <property type="entry name" value="Xylose isomerase-like"/>
    <property type="match status" value="1"/>
</dbReference>
<proteinExistence type="predicted"/>
<keyword evidence="2" id="KW-0413">Isomerase</keyword>
<dbReference type="InterPro" id="IPR013022">
    <property type="entry name" value="Xyl_isomerase-like_TIM-brl"/>
</dbReference>
<dbReference type="InterPro" id="IPR050312">
    <property type="entry name" value="IolE/XylAMocC-like"/>
</dbReference>
<reference evidence="2 3" key="1">
    <citation type="journal article" date="2012" name="J. Bacteriol.">
        <title>Complete genome sequences of Desulfosporosinus orientis DSM765T, Desulfosporosinus youngiae DSM17734T, Desulfosporosinus meridiei DSM13257T, and Desulfosporosinus acidiphilus DSM22704T.</title>
        <authorList>
            <person name="Pester M."/>
            <person name="Brambilla E."/>
            <person name="Alazard D."/>
            <person name="Rattei T."/>
            <person name="Weinmaier T."/>
            <person name="Han J."/>
            <person name="Lucas S."/>
            <person name="Lapidus A."/>
            <person name="Cheng J.F."/>
            <person name="Goodwin L."/>
            <person name="Pitluck S."/>
            <person name="Peters L."/>
            <person name="Ovchinnikova G."/>
            <person name="Teshima H."/>
            <person name="Detter J.C."/>
            <person name="Han C.S."/>
            <person name="Tapia R."/>
            <person name="Land M.L."/>
            <person name="Hauser L."/>
            <person name="Kyrpides N.C."/>
            <person name="Ivanova N.N."/>
            <person name="Pagani I."/>
            <person name="Huntmann M."/>
            <person name="Wei C.L."/>
            <person name="Davenport K.W."/>
            <person name="Daligault H."/>
            <person name="Chain P.S."/>
            <person name="Chen A."/>
            <person name="Mavromatis K."/>
            <person name="Markowitz V."/>
            <person name="Szeto E."/>
            <person name="Mikhailova N."/>
            <person name="Pati A."/>
            <person name="Wagner M."/>
            <person name="Woyke T."/>
            <person name="Ollivier B."/>
            <person name="Klenk H.P."/>
            <person name="Spring S."/>
            <person name="Loy A."/>
        </authorList>
    </citation>
    <scope>NUCLEOTIDE SEQUENCE [LARGE SCALE GENOMIC DNA]</scope>
    <source>
        <strain evidence="3">ATCC BAA-275 / DSM 13257 / NCIMB 13706 / S10</strain>
    </source>
</reference>
<dbReference type="KEGG" id="dmi:Desmer_0599"/>
<dbReference type="STRING" id="768704.Desmer_0599"/>
<dbReference type="InterPro" id="IPR036237">
    <property type="entry name" value="Xyl_isomerase-like_sf"/>
</dbReference>
<sequence length="271" mass="31501">MTTSYPLGIFSWFGYVLPFPERLRLIKEAGFEATSIWWEDEDIPWPMKKESMPELVKDMGLILENLHVPYNESSEMWSENKSLRSGFIQRHIRWLEDCADYEIPMLVMHLTEGQITPKPNDFGAESMFELVRVAENLGVTIAIENTRRNDNVPYLLSKIPSGSLGFCFDSSHYFLTDKPDFHLLKNFGRRLVTTHLSDNDGLEDRHWLPEEGIIDWAQVARHFPTAYRGCLTLEAYPTAEERESPPQLFLKKALQRLKTLHSLLERESLPK</sequence>
<evidence type="ECO:0000259" key="1">
    <source>
        <dbReference type="Pfam" id="PF01261"/>
    </source>
</evidence>
<gene>
    <name evidence="2" type="ordered locus">Desmer_0599</name>
</gene>
<organism evidence="2 3">
    <name type="scientific">Desulfosporosinus meridiei (strain ATCC BAA-275 / DSM 13257 / KCTC 12902 / NCIMB 13706 / S10)</name>
    <dbReference type="NCBI Taxonomy" id="768704"/>
    <lineage>
        <taxon>Bacteria</taxon>
        <taxon>Bacillati</taxon>
        <taxon>Bacillota</taxon>
        <taxon>Clostridia</taxon>
        <taxon>Eubacteriales</taxon>
        <taxon>Desulfitobacteriaceae</taxon>
        <taxon>Desulfosporosinus</taxon>
    </lineage>
</organism>
<name>J7IU34_DESMD</name>
<evidence type="ECO:0000313" key="2">
    <source>
        <dbReference type="EMBL" id="AFQ42633.1"/>
    </source>
</evidence>
<dbReference type="PANTHER" id="PTHR12110:SF53">
    <property type="entry name" value="BLR5974 PROTEIN"/>
    <property type="match status" value="1"/>
</dbReference>
<dbReference type="RefSeq" id="WP_014901555.1">
    <property type="nucleotide sequence ID" value="NC_018515.1"/>
</dbReference>
<dbReference type="HOGENOM" id="CLU_081792_0_0_9"/>